<evidence type="ECO:0000256" key="1">
    <source>
        <dbReference type="ARBA" id="ARBA00022670"/>
    </source>
</evidence>
<dbReference type="PROSITE" id="PS50106">
    <property type="entry name" value="PDZ"/>
    <property type="match status" value="1"/>
</dbReference>
<keyword evidence="1" id="KW-0645">Protease</keyword>
<dbReference type="Proteomes" id="UP000503129">
    <property type="component" value="Chromosome"/>
</dbReference>
<dbReference type="InterPro" id="IPR001940">
    <property type="entry name" value="Peptidase_S1C"/>
</dbReference>
<accession>A0A856MIZ5</accession>
<proteinExistence type="predicted"/>
<dbReference type="InterPro" id="IPR009003">
    <property type="entry name" value="Peptidase_S1_PA"/>
</dbReference>
<organism evidence="4 5">
    <name type="scientific">Brasilonema sennae CENA114</name>
    <dbReference type="NCBI Taxonomy" id="415709"/>
    <lineage>
        <taxon>Bacteria</taxon>
        <taxon>Bacillati</taxon>
        <taxon>Cyanobacteriota</taxon>
        <taxon>Cyanophyceae</taxon>
        <taxon>Nostocales</taxon>
        <taxon>Scytonemataceae</taxon>
        <taxon>Brasilonema</taxon>
        <taxon>Bromeliae group (in: Brasilonema)</taxon>
    </lineage>
</organism>
<dbReference type="InterPro" id="IPR001478">
    <property type="entry name" value="PDZ"/>
</dbReference>
<dbReference type="GO" id="GO:0004252">
    <property type="term" value="F:serine-type endopeptidase activity"/>
    <property type="evidence" value="ECO:0007669"/>
    <property type="project" value="InterPro"/>
</dbReference>
<dbReference type="Pfam" id="PF13180">
    <property type="entry name" value="PDZ_2"/>
    <property type="match status" value="1"/>
</dbReference>
<evidence type="ECO:0000313" key="5">
    <source>
        <dbReference type="Proteomes" id="UP000503129"/>
    </source>
</evidence>
<dbReference type="Gene3D" id="2.40.10.120">
    <property type="match status" value="1"/>
</dbReference>
<name>A0A856MIZ5_9CYAN</name>
<dbReference type="Gene3D" id="2.30.42.10">
    <property type="match status" value="1"/>
</dbReference>
<dbReference type="Pfam" id="PF13365">
    <property type="entry name" value="Trypsin_2"/>
    <property type="match status" value="1"/>
</dbReference>
<keyword evidence="5" id="KW-1185">Reference proteome</keyword>
<dbReference type="InterPro" id="IPR036034">
    <property type="entry name" value="PDZ_sf"/>
</dbReference>
<keyword evidence="2" id="KW-0378">Hydrolase</keyword>
<dbReference type="SUPFAM" id="SSF50494">
    <property type="entry name" value="Trypsin-like serine proteases"/>
    <property type="match status" value="1"/>
</dbReference>
<evidence type="ECO:0000256" key="2">
    <source>
        <dbReference type="ARBA" id="ARBA00022801"/>
    </source>
</evidence>
<dbReference type="KEGG" id="bsen:DP114_21725"/>
<reference evidence="4 5" key="1">
    <citation type="submission" date="2018-06" db="EMBL/GenBank/DDBJ databases">
        <title>Comparative genomics of Brasilonema spp. strains.</title>
        <authorList>
            <person name="Alvarenga D.O."/>
            <person name="Fiore M.F."/>
            <person name="Varani A.M."/>
        </authorList>
    </citation>
    <scope>NUCLEOTIDE SEQUENCE [LARGE SCALE GENOMIC DNA]</scope>
    <source>
        <strain evidence="4 5">CENA114</strain>
    </source>
</reference>
<dbReference type="RefSeq" id="WP_171977087.1">
    <property type="nucleotide sequence ID" value="NZ_CAWOXK010000001.1"/>
</dbReference>
<dbReference type="AlphaFoldDB" id="A0A856MIZ5"/>
<sequence>MSSSNALMALSNNIADIVEQVGGAVVAVNAGRRISPSGIHWRKGIIVTSDESLRRYDEITVTLSNGSTVPITLIGRDSTTDIAVFKVENAEIPVANIGDAKTLKVGHLVLGLGRSSEGDIRAAIGAVSVVSGAWRSMNGGNIDQFIRPDITLYPGFAGGPLVDAAACVVGMNTSGRRGTALTIPASTVNRVIDQLLAKGHIARGYLGLGMQPVRLPNNLRTALNLTSVGGVIVVNVEPNAPADKAGVLIGDVLVTFDGTPVDDTGDVLAFLNSGDRVGKTVKVQVIRGGALVELAIAIGERSASEE</sequence>
<evidence type="ECO:0000259" key="3">
    <source>
        <dbReference type="PROSITE" id="PS50106"/>
    </source>
</evidence>
<dbReference type="PANTHER" id="PTHR43343">
    <property type="entry name" value="PEPTIDASE S12"/>
    <property type="match status" value="1"/>
</dbReference>
<dbReference type="InterPro" id="IPR051201">
    <property type="entry name" value="Chloro_Bact_Ser_Proteases"/>
</dbReference>
<dbReference type="EMBL" id="CP030118">
    <property type="protein sequence ID" value="QDL10164.1"/>
    <property type="molecule type" value="Genomic_DNA"/>
</dbReference>
<dbReference type="GO" id="GO:0006508">
    <property type="term" value="P:proteolysis"/>
    <property type="evidence" value="ECO:0007669"/>
    <property type="project" value="UniProtKB-KW"/>
</dbReference>
<protein>
    <submittedName>
        <fullName evidence="4">LuxR family transcriptional regulator</fullName>
    </submittedName>
</protein>
<dbReference type="SMART" id="SM00228">
    <property type="entry name" value="PDZ"/>
    <property type="match status" value="1"/>
</dbReference>
<feature type="domain" description="PDZ" evidence="3">
    <location>
        <begin position="212"/>
        <end position="263"/>
    </location>
</feature>
<dbReference type="PRINTS" id="PR00834">
    <property type="entry name" value="PROTEASES2C"/>
</dbReference>
<gene>
    <name evidence="4" type="ORF">DP114_21725</name>
</gene>
<dbReference type="PANTHER" id="PTHR43343:SF3">
    <property type="entry name" value="PROTEASE DO-LIKE 8, CHLOROPLASTIC"/>
    <property type="match status" value="1"/>
</dbReference>
<evidence type="ECO:0000313" key="4">
    <source>
        <dbReference type="EMBL" id="QDL10164.1"/>
    </source>
</evidence>
<dbReference type="SUPFAM" id="SSF50156">
    <property type="entry name" value="PDZ domain-like"/>
    <property type="match status" value="1"/>
</dbReference>